<gene>
    <name evidence="1" type="ORF">L798_00525</name>
</gene>
<dbReference type="InParanoid" id="A0A067QKV2"/>
<protein>
    <submittedName>
        <fullName evidence="1">Uncharacterized protein</fullName>
    </submittedName>
</protein>
<evidence type="ECO:0000313" key="2">
    <source>
        <dbReference type="Proteomes" id="UP000027135"/>
    </source>
</evidence>
<accession>A0A067QKV2</accession>
<dbReference type="EMBL" id="KK853235">
    <property type="protein sequence ID" value="KDR09566.1"/>
    <property type="molecule type" value="Genomic_DNA"/>
</dbReference>
<organism evidence="1 2">
    <name type="scientific">Zootermopsis nevadensis</name>
    <name type="common">Dampwood termite</name>
    <dbReference type="NCBI Taxonomy" id="136037"/>
    <lineage>
        <taxon>Eukaryota</taxon>
        <taxon>Metazoa</taxon>
        <taxon>Ecdysozoa</taxon>
        <taxon>Arthropoda</taxon>
        <taxon>Hexapoda</taxon>
        <taxon>Insecta</taxon>
        <taxon>Pterygota</taxon>
        <taxon>Neoptera</taxon>
        <taxon>Polyneoptera</taxon>
        <taxon>Dictyoptera</taxon>
        <taxon>Blattodea</taxon>
        <taxon>Blattoidea</taxon>
        <taxon>Termitoidae</taxon>
        <taxon>Termopsidae</taxon>
        <taxon>Zootermopsis</taxon>
    </lineage>
</organism>
<keyword evidence="2" id="KW-1185">Reference proteome</keyword>
<name>A0A067QKV2_ZOONE</name>
<dbReference type="AlphaFoldDB" id="A0A067QKV2"/>
<sequence>MTIILYVNKRSVTGYSPLLTSVYYIRRPQRNVRYRRYRNGFLSSSRCSVKRIQQVYNVERKTDSLSDVCPEAAHSICFRVTQRPRALKNCGGNLSRHMQGRGVDRKP</sequence>
<evidence type="ECO:0000313" key="1">
    <source>
        <dbReference type="EMBL" id="KDR09566.1"/>
    </source>
</evidence>
<reference evidence="1 2" key="1">
    <citation type="journal article" date="2014" name="Nat. Commun.">
        <title>Molecular traces of alternative social organization in a termite genome.</title>
        <authorList>
            <person name="Terrapon N."/>
            <person name="Li C."/>
            <person name="Robertson H.M."/>
            <person name="Ji L."/>
            <person name="Meng X."/>
            <person name="Booth W."/>
            <person name="Chen Z."/>
            <person name="Childers C.P."/>
            <person name="Glastad K.M."/>
            <person name="Gokhale K."/>
            <person name="Gowin J."/>
            <person name="Gronenberg W."/>
            <person name="Hermansen R.A."/>
            <person name="Hu H."/>
            <person name="Hunt B.G."/>
            <person name="Huylmans A.K."/>
            <person name="Khalil S.M."/>
            <person name="Mitchell R.D."/>
            <person name="Munoz-Torres M.C."/>
            <person name="Mustard J.A."/>
            <person name="Pan H."/>
            <person name="Reese J.T."/>
            <person name="Scharf M.E."/>
            <person name="Sun F."/>
            <person name="Vogel H."/>
            <person name="Xiao J."/>
            <person name="Yang W."/>
            <person name="Yang Z."/>
            <person name="Yang Z."/>
            <person name="Zhou J."/>
            <person name="Zhu J."/>
            <person name="Brent C.S."/>
            <person name="Elsik C.G."/>
            <person name="Goodisman M.A."/>
            <person name="Liberles D.A."/>
            <person name="Roe R.M."/>
            <person name="Vargo E.L."/>
            <person name="Vilcinskas A."/>
            <person name="Wang J."/>
            <person name="Bornberg-Bauer E."/>
            <person name="Korb J."/>
            <person name="Zhang G."/>
            <person name="Liebig J."/>
        </authorList>
    </citation>
    <scope>NUCLEOTIDE SEQUENCE [LARGE SCALE GENOMIC DNA]</scope>
    <source>
        <tissue evidence="1">Whole organism</tissue>
    </source>
</reference>
<proteinExistence type="predicted"/>
<dbReference type="Proteomes" id="UP000027135">
    <property type="component" value="Unassembled WGS sequence"/>
</dbReference>